<keyword evidence="4" id="KW-1185">Reference proteome</keyword>
<organism evidence="3 4">
    <name type="scientific">Nocardioides albus</name>
    <dbReference type="NCBI Taxonomy" id="1841"/>
    <lineage>
        <taxon>Bacteria</taxon>
        <taxon>Bacillati</taxon>
        <taxon>Actinomycetota</taxon>
        <taxon>Actinomycetes</taxon>
        <taxon>Propionibacteriales</taxon>
        <taxon>Nocardioidaceae</taxon>
        <taxon>Nocardioides</taxon>
    </lineage>
</organism>
<dbReference type="AlphaFoldDB" id="A0A7W5FBD2"/>
<feature type="domain" description="Restriction endonuclease type IV Mrr" evidence="2">
    <location>
        <begin position="9"/>
        <end position="107"/>
    </location>
</feature>
<dbReference type="RefSeq" id="WP_183551872.1">
    <property type="nucleotide sequence ID" value="NZ_BMQT01000018.1"/>
</dbReference>
<protein>
    <recommendedName>
        <fullName evidence="2">Restriction endonuclease type IV Mrr domain-containing protein</fullName>
    </recommendedName>
</protein>
<gene>
    <name evidence="3" type="ORF">FHS12_005190</name>
</gene>
<reference evidence="3 4" key="1">
    <citation type="submission" date="2020-08" db="EMBL/GenBank/DDBJ databases">
        <title>Genomic Encyclopedia of Type Strains, Phase III (KMG-III): the genomes of soil and plant-associated and newly described type strains.</title>
        <authorList>
            <person name="Whitman W."/>
        </authorList>
    </citation>
    <scope>NUCLEOTIDE SEQUENCE [LARGE SCALE GENOMIC DNA]</scope>
    <source>
        <strain evidence="3 4">CECT 3302</strain>
    </source>
</reference>
<evidence type="ECO:0000313" key="4">
    <source>
        <dbReference type="Proteomes" id="UP000577707"/>
    </source>
</evidence>
<dbReference type="GO" id="GO:0004519">
    <property type="term" value="F:endonuclease activity"/>
    <property type="evidence" value="ECO:0007669"/>
    <property type="project" value="InterPro"/>
</dbReference>
<evidence type="ECO:0000313" key="3">
    <source>
        <dbReference type="EMBL" id="MBB3092213.1"/>
    </source>
</evidence>
<dbReference type="SUPFAM" id="SSF52980">
    <property type="entry name" value="Restriction endonuclease-like"/>
    <property type="match status" value="1"/>
</dbReference>
<sequence>MAPSRQPRTGEEAEKYAAEHLHSLGWPDAAPSGSTSAADVDIIGGRPDNVVVAQVVLTRSPTEARSVCAARGAGYAYDARTVALFSRGGFTTDAIEWADKVRVALFEFAADGSIRPHGKHAAELVTTATAPAPTPGRAPEPIPGRHVDPTRTGSFSFTAKIPSVMPRRKSAEKSVEKTVQKTAEKVSENVGEKIAVEIATAVAPEPTPTVAAMIAGPATGQIPAYSTYTVSTMSIPKAPTPPPHERWVPDGLGPILDAIARSAQLPVVLVLGSEQRAEWVRQTFQVGTITVTDESVLPMLLSLVTGRESQYASGESYHKVDGLKPQGERALESWRAWEAYDRAMANYRRAV</sequence>
<dbReference type="Pfam" id="PF04471">
    <property type="entry name" value="Mrr_cat"/>
    <property type="match status" value="1"/>
</dbReference>
<evidence type="ECO:0000259" key="2">
    <source>
        <dbReference type="Pfam" id="PF04471"/>
    </source>
</evidence>
<feature type="compositionally biased region" description="Pro residues" evidence="1">
    <location>
        <begin position="132"/>
        <end position="142"/>
    </location>
</feature>
<feature type="region of interest" description="Disordered" evidence="1">
    <location>
        <begin position="130"/>
        <end position="156"/>
    </location>
</feature>
<dbReference type="Proteomes" id="UP000577707">
    <property type="component" value="Unassembled WGS sequence"/>
</dbReference>
<dbReference type="InterPro" id="IPR007560">
    <property type="entry name" value="Restrct_endonuc_IV_Mrr"/>
</dbReference>
<proteinExistence type="predicted"/>
<dbReference type="EMBL" id="JACHXG010000018">
    <property type="protein sequence ID" value="MBB3092213.1"/>
    <property type="molecule type" value="Genomic_DNA"/>
</dbReference>
<dbReference type="GO" id="GO:0009307">
    <property type="term" value="P:DNA restriction-modification system"/>
    <property type="evidence" value="ECO:0007669"/>
    <property type="project" value="InterPro"/>
</dbReference>
<comment type="caution">
    <text evidence="3">The sequence shown here is derived from an EMBL/GenBank/DDBJ whole genome shotgun (WGS) entry which is preliminary data.</text>
</comment>
<evidence type="ECO:0000256" key="1">
    <source>
        <dbReference type="SAM" id="MobiDB-lite"/>
    </source>
</evidence>
<dbReference type="GO" id="GO:0003677">
    <property type="term" value="F:DNA binding"/>
    <property type="evidence" value="ECO:0007669"/>
    <property type="project" value="InterPro"/>
</dbReference>
<dbReference type="InterPro" id="IPR011335">
    <property type="entry name" value="Restrct_endonuc-II-like"/>
</dbReference>
<accession>A0A7W5FBD2</accession>
<name>A0A7W5FBD2_9ACTN</name>